<dbReference type="NCBIfam" id="TIGR01730">
    <property type="entry name" value="RND_mfp"/>
    <property type="match status" value="1"/>
</dbReference>
<evidence type="ECO:0000259" key="11">
    <source>
        <dbReference type="Pfam" id="PF25917"/>
    </source>
</evidence>
<dbReference type="PANTHER" id="PTHR30469">
    <property type="entry name" value="MULTIDRUG RESISTANCE PROTEIN MDTA"/>
    <property type="match status" value="1"/>
</dbReference>
<dbReference type="InterPro" id="IPR058624">
    <property type="entry name" value="MdtA-like_HH"/>
</dbReference>
<comment type="similarity">
    <text evidence="3">Belongs to the membrane fusion protein (MFP) (TC 8.A.1) family.</text>
</comment>
<dbReference type="Pfam" id="PF25876">
    <property type="entry name" value="HH_MFP_RND"/>
    <property type="match status" value="1"/>
</dbReference>
<name>A0A839SYC4_AZOMA</name>
<dbReference type="InterPro" id="IPR058627">
    <property type="entry name" value="MdtA-like_C"/>
</dbReference>
<organism evidence="14 15">
    <name type="scientific">Azomonas macrocytogenes</name>
    <name type="common">Azotobacter macrocytogenes</name>
    <dbReference type="NCBI Taxonomy" id="69962"/>
    <lineage>
        <taxon>Bacteria</taxon>
        <taxon>Pseudomonadati</taxon>
        <taxon>Pseudomonadota</taxon>
        <taxon>Gammaproteobacteria</taxon>
        <taxon>Pseudomonadales</taxon>
        <taxon>Pseudomonadaceae</taxon>
        <taxon>Azomonas</taxon>
    </lineage>
</organism>
<dbReference type="Gene3D" id="2.40.30.170">
    <property type="match status" value="1"/>
</dbReference>
<keyword evidence="7" id="KW-0175">Coiled coil</keyword>
<evidence type="ECO:0000256" key="5">
    <source>
        <dbReference type="ARBA" id="ARBA00022475"/>
    </source>
</evidence>
<dbReference type="Pfam" id="PF25967">
    <property type="entry name" value="RND-MFP_C"/>
    <property type="match status" value="1"/>
</dbReference>
<dbReference type="InterPro" id="IPR058626">
    <property type="entry name" value="MdtA-like_b-barrel"/>
</dbReference>
<feature type="region of interest" description="Disordered" evidence="9">
    <location>
        <begin position="379"/>
        <end position="400"/>
    </location>
</feature>
<evidence type="ECO:0000256" key="8">
    <source>
        <dbReference type="ARBA" id="ARBA00023136"/>
    </source>
</evidence>
<feature type="domain" description="Multidrug resistance protein MdtA-like alpha-helical hairpin" evidence="10">
    <location>
        <begin position="117"/>
        <end position="186"/>
    </location>
</feature>
<dbReference type="GO" id="GO:0005886">
    <property type="term" value="C:plasma membrane"/>
    <property type="evidence" value="ECO:0007669"/>
    <property type="project" value="UniProtKB-SubCell"/>
</dbReference>
<dbReference type="GO" id="GO:0015562">
    <property type="term" value="F:efflux transmembrane transporter activity"/>
    <property type="evidence" value="ECO:0007669"/>
    <property type="project" value="TreeGrafter"/>
</dbReference>
<dbReference type="RefSeq" id="WP_183164699.1">
    <property type="nucleotide sequence ID" value="NZ_JACHXI010000001.1"/>
</dbReference>
<dbReference type="PANTHER" id="PTHR30469:SF12">
    <property type="entry name" value="MULTIDRUG RESISTANCE PROTEIN MDTA"/>
    <property type="match status" value="1"/>
</dbReference>
<comment type="caution">
    <text evidence="14">The sequence shown here is derived from an EMBL/GenBank/DDBJ whole genome shotgun (WGS) entry which is preliminary data.</text>
</comment>
<keyword evidence="4" id="KW-0813">Transport</keyword>
<reference evidence="14 15" key="1">
    <citation type="submission" date="2020-08" db="EMBL/GenBank/DDBJ databases">
        <title>Genomic Encyclopedia of Type Strains, Phase III (KMG-III): the genomes of soil and plant-associated and newly described type strains.</title>
        <authorList>
            <person name="Whitman W."/>
        </authorList>
    </citation>
    <scope>NUCLEOTIDE SEQUENCE [LARGE SCALE GENOMIC DNA]</scope>
    <source>
        <strain evidence="14 15">CECT 4462</strain>
    </source>
</reference>
<dbReference type="EMBL" id="JACHXI010000001">
    <property type="protein sequence ID" value="MBB3101699.1"/>
    <property type="molecule type" value="Genomic_DNA"/>
</dbReference>
<dbReference type="Proteomes" id="UP000549250">
    <property type="component" value="Unassembled WGS sequence"/>
</dbReference>
<evidence type="ECO:0000256" key="2">
    <source>
        <dbReference type="ARBA" id="ARBA00004635"/>
    </source>
</evidence>
<evidence type="ECO:0000259" key="13">
    <source>
        <dbReference type="Pfam" id="PF25967"/>
    </source>
</evidence>
<evidence type="ECO:0000256" key="1">
    <source>
        <dbReference type="ARBA" id="ARBA00004533"/>
    </source>
</evidence>
<evidence type="ECO:0000256" key="6">
    <source>
        <dbReference type="ARBA" id="ARBA00022519"/>
    </source>
</evidence>
<gene>
    <name evidence="14" type="ORF">FHR87_000059</name>
</gene>
<dbReference type="InterPro" id="IPR058625">
    <property type="entry name" value="MdtA-like_BSH"/>
</dbReference>
<keyword evidence="15" id="KW-1185">Reference proteome</keyword>
<dbReference type="Pfam" id="PF25944">
    <property type="entry name" value="Beta-barrel_RND"/>
    <property type="match status" value="1"/>
</dbReference>
<dbReference type="Pfam" id="PF25917">
    <property type="entry name" value="BSH_RND"/>
    <property type="match status" value="1"/>
</dbReference>
<protein>
    <submittedName>
        <fullName evidence="14">Multidrug efflux system membrane fusion protein</fullName>
    </submittedName>
</protein>
<evidence type="ECO:0000313" key="14">
    <source>
        <dbReference type="EMBL" id="MBB3101699.1"/>
    </source>
</evidence>
<dbReference type="SUPFAM" id="SSF111369">
    <property type="entry name" value="HlyD-like secretion proteins"/>
    <property type="match status" value="1"/>
</dbReference>
<dbReference type="Gene3D" id="2.40.420.20">
    <property type="match status" value="1"/>
</dbReference>
<sequence>MNGVLHAAPSRRYVRLAVSVLALLGAALLIHAYRPGGATAAPARPDDRVVPVVTQAVRQEDLQIWLDAIGNVEPINSVNVRVRTDGQLQKVLFSEGHMVEAGSLLAQIDPRFYQAQVAQTEAMLARDRAQLTNLRVSLDRATKLAAAKAGPTQDVDTYRAQLAAQRATVQADQAALDNARLQLSFTRITAPLTGRTGRRLLDVGSIVHGSDATGLVTITQIDPISVAFSVSQDDLAQIIEENTRQSLQVVALTRDGSKQIATGQLSFIDNQVATATGQIQLKAQFENGKQQLWPGQLVSVRLLLHTERAATVIPASAVQQGREGSFVYVVDAGQQVQPRLVRTAANVDGLQWIVAGLQPGETVVAQGQYRIAPGIRVSSVQPDHDSDPHTVVATNRETAP</sequence>
<feature type="domain" description="Multidrug resistance protein MdtA-like C-terminal permuted SH3" evidence="13">
    <location>
        <begin position="310"/>
        <end position="367"/>
    </location>
</feature>
<evidence type="ECO:0000259" key="10">
    <source>
        <dbReference type="Pfam" id="PF25876"/>
    </source>
</evidence>
<accession>A0A839SYC4</accession>
<evidence type="ECO:0000256" key="7">
    <source>
        <dbReference type="ARBA" id="ARBA00023054"/>
    </source>
</evidence>
<evidence type="ECO:0000256" key="3">
    <source>
        <dbReference type="ARBA" id="ARBA00009477"/>
    </source>
</evidence>
<dbReference type="FunFam" id="2.40.420.20:FF:000001">
    <property type="entry name" value="Efflux RND transporter periplasmic adaptor subunit"/>
    <property type="match status" value="1"/>
</dbReference>
<keyword evidence="8" id="KW-0472">Membrane</keyword>
<dbReference type="AlphaFoldDB" id="A0A839SYC4"/>
<evidence type="ECO:0000313" key="15">
    <source>
        <dbReference type="Proteomes" id="UP000549250"/>
    </source>
</evidence>
<keyword evidence="6" id="KW-0997">Cell inner membrane</keyword>
<keyword evidence="5" id="KW-1003">Cell membrane</keyword>
<comment type="subcellular location">
    <subcellularLocation>
        <location evidence="1">Cell inner membrane</location>
    </subcellularLocation>
    <subcellularLocation>
        <location evidence="2">Membrane</location>
        <topology evidence="2">Lipid-anchor</topology>
    </subcellularLocation>
</comment>
<dbReference type="Gene3D" id="1.10.287.470">
    <property type="entry name" value="Helix hairpin bin"/>
    <property type="match status" value="1"/>
</dbReference>
<feature type="domain" description="Multidrug resistance protein MdtA-like beta-barrel" evidence="12">
    <location>
        <begin position="223"/>
        <end position="304"/>
    </location>
</feature>
<evidence type="ECO:0000259" key="12">
    <source>
        <dbReference type="Pfam" id="PF25944"/>
    </source>
</evidence>
<dbReference type="Gene3D" id="2.40.50.100">
    <property type="match status" value="1"/>
</dbReference>
<evidence type="ECO:0000256" key="4">
    <source>
        <dbReference type="ARBA" id="ARBA00022448"/>
    </source>
</evidence>
<evidence type="ECO:0000256" key="9">
    <source>
        <dbReference type="SAM" id="MobiDB-lite"/>
    </source>
</evidence>
<dbReference type="GO" id="GO:1990281">
    <property type="term" value="C:efflux pump complex"/>
    <property type="evidence" value="ECO:0007669"/>
    <property type="project" value="TreeGrafter"/>
</dbReference>
<proteinExistence type="inferred from homology"/>
<dbReference type="InterPro" id="IPR006143">
    <property type="entry name" value="RND_pump_MFP"/>
</dbReference>
<feature type="domain" description="Multidrug resistance protein MdtA-like barrel-sandwich hybrid" evidence="11">
    <location>
        <begin position="76"/>
        <end position="219"/>
    </location>
</feature>